<keyword evidence="2" id="KW-1003">Cell membrane</keyword>
<keyword evidence="4 6" id="KW-1133">Transmembrane helix</keyword>
<evidence type="ECO:0000256" key="2">
    <source>
        <dbReference type="ARBA" id="ARBA00022475"/>
    </source>
</evidence>
<sequence length="820" mass="92509">MFRNYFTIAIRNFWRHKFFTLINVLGLAIGICAALVIYLIVQHELTYDKFHKDGDRIYRVVSNMQFPGMTMNISGVPVPLAKAAREEISGLESVTHFLTQYETTVSPDLNSQQQPKVFRKQQHVIYADEYYFTLVNYDWLQGDAGLALVKPFSVVLTESRARMYFPGTELADIPGKTLTYNDSIRTTVTGIVKDFKANTDFVFTDFISRSTIENSALRKDYNWEEWRSISSGSQLLVKLKTGANPGGIEKQIANLRLKYVKPEQDGEKDGSQHFLQPLKDIHFNPDFDAFDQRQAHLPTLYGLMAVAVFLLLLGAINFINLSTAQASTRAKEIGIRKTLGGEKKQLILQFLSESFLLTVCATALSILLLPILLNVFRDFIPPGISAGSLNQPHVWLFMLLAVLLVSLMAGFYPALVLSRFNPVTAMKNQLYAQSGRSRSGWLRQSLTITQFVIAQFLLIATLIVSKQIHYSLNKDLGYKQSALVYFNTKWNWANRENDNRRFALLQKLKAIPEIENLSLAGGPPAENGMSSTSMSTTHNGKKLETTVEMKYADTTYFSLYGMKLLAGRNLRQSDTIRELVINETYARMMGFDQPEKAVGQLIDRAWPTPVVGVLADFHTKGTQQAIKPLAYSAATGRSRTIHLALKPKDNDPELWNRGLKKVETAYKEIYPDEDFEYQFFDESIAKFYKSEQNISRLLKWATGLSIFISCLGLLGLAIYSTNSRKKEIGVRKVLGASVPQVTGLLLKDFLQLVLLAILIAVPLGWWAMYNWLQDFSYRTSMSWWVFAATGTGMMLIALLILSVQTVRAASANPVENLKTE</sequence>
<dbReference type="RefSeq" id="WP_187255226.1">
    <property type="nucleotide sequence ID" value="NZ_JBHULF010000006.1"/>
</dbReference>
<comment type="subcellular location">
    <subcellularLocation>
        <location evidence="1">Cell membrane</location>
        <topology evidence="1">Multi-pass membrane protein</topology>
    </subcellularLocation>
</comment>
<dbReference type="Proteomes" id="UP000765802">
    <property type="component" value="Unassembled WGS sequence"/>
</dbReference>
<dbReference type="InterPro" id="IPR025857">
    <property type="entry name" value="MacB_PCD"/>
</dbReference>
<name>A0ABR7M4F6_9BACT</name>
<dbReference type="Pfam" id="PF02687">
    <property type="entry name" value="FtsX"/>
    <property type="match status" value="2"/>
</dbReference>
<feature type="transmembrane region" description="Helical" evidence="6">
    <location>
        <begin position="346"/>
        <end position="373"/>
    </location>
</feature>
<dbReference type="InterPro" id="IPR003838">
    <property type="entry name" value="ABC3_permease_C"/>
</dbReference>
<feature type="domain" description="ABC3 transporter permease C-terminal" evidence="7">
    <location>
        <begin position="703"/>
        <end position="813"/>
    </location>
</feature>
<evidence type="ECO:0000313" key="10">
    <source>
        <dbReference type="Proteomes" id="UP000765802"/>
    </source>
</evidence>
<feature type="transmembrane region" description="Helical" evidence="6">
    <location>
        <begin position="393"/>
        <end position="417"/>
    </location>
</feature>
<feature type="transmembrane region" description="Helical" evidence="6">
    <location>
        <begin position="697"/>
        <end position="719"/>
    </location>
</feature>
<dbReference type="PANTHER" id="PTHR30572">
    <property type="entry name" value="MEMBRANE COMPONENT OF TRANSPORTER-RELATED"/>
    <property type="match status" value="1"/>
</dbReference>
<organism evidence="9 10">
    <name type="scientific">Flavihumibacter stibioxidans</name>
    <dbReference type="NCBI Taxonomy" id="1834163"/>
    <lineage>
        <taxon>Bacteria</taxon>
        <taxon>Pseudomonadati</taxon>
        <taxon>Bacteroidota</taxon>
        <taxon>Chitinophagia</taxon>
        <taxon>Chitinophagales</taxon>
        <taxon>Chitinophagaceae</taxon>
        <taxon>Flavihumibacter</taxon>
    </lineage>
</organism>
<reference evidence="9 10" key="1">
    <citation type="submission" date="2016-07" db="EMBL/GenBank/DDBJ databases">
        <title>Genome analysis of Flavihumibacter stibioxidans YS-17.</title>
        <authorList>
            <person name="Shi K."/>
            <person name="Han Y."/>
            <person name="Wang G."/>
        </authorList>
    </citation>
    <scope>NUCLEOTIDE SEQUENCE [LARGE SCALE GENOMIC DNA]</scope>
    <source>
        <strain evidence="9 10">YS-17</strain>
    </source>
</reference>
<evidence type="ECO:0000259" key="8">
    <source>
        <dbReference type="Pfam" id="PF12704"/>
    </source>
</evidence>
<proteinExistence type="predicted"/>
<evidence type="ECO:0000313" key="9">
    <source>
        <dbReference type="EMBL" id="MBC6489890.1"/>
    </source>
</evidence>
<keyword evidence="5 6" id="KW-0472">Membrane</keyword>
<feature type="transmembrane region" description="Helical" evidence="6">
    <location>
        <begin position="749"/>
        <end position="769"/>
    </location>
</feature>
<feature type="transmembrane region" description="Helical" evidence="6">
    <location>
        <begin position="781"/>
        <end position="801"/>
    </location>
</feature>
<keyword evidence="10" id="KW-1185">Reference proteome</keyword>
<evidence type="ECO:0000256" key="3">
    <source>
        <dbReference type="ARBA" id="ARBA00022692"/>
    </source>
</evidence>
<evidence type="ECO:0000259" key="7">
    <source>
        <dbReference type="Pfam" id="PF02687"/>
    </source>
</evidence>
<dbReference type="PANTHER" id="PTHR30572:SF18">
    <property type="entry name" value="ABC-TYPE MACROLIDE FAMILY EXPORT SYSTEM PERMEASE COMPONENT 2"/>
    <property type="match status" value="1"/>
</dbReference>
<dbReference type="InterPro" id="IPR050250">
    <property type="entry name" value="Macrolide_Exporter_MacB"/>
</dbReference>
<feature type="domain" description="MacB-like periplasmic core" evidence="8">
    <location>
        <begin position="453"/>
        <end position="650"/>
    </location>
</feature>
<comment type="caution">
    <text evidence="9">The sequence shown here is derived from an EMBL/GenBank/DDBJ whole genome shotgun (WGS) entry which is preliminary data.</text>
</comment>
<evidence type="ECO:0000256" key="4">
    <source>
        <dbReference type="ARBA" id="ARBA00022989"/>
    </source>
</evidence>
<evidence type="ECO:0008006" key="11">
    <source>
        <dbReference type="Google" id="ProtNLM"/>
    </source>
</evidence>
<evidence type="ECO:0000256" key="5">
    <source>
        <dbReference type="ARBA" id="ARBA00023136"/>
    </source>
</evidence>
<evidence type="ECO:0000256" key="6">
    <source>
        <dbReference type="SAM" id="Phobius"/>
    </source>
</evidence>
<dbReference type="EMBL" id="MBUA01000001">
    <property type="protein sequence ID" value="MBC6489890.1"/>
    <property type="molecule type" value="Genomic_DNA"/>
</dbReference>
<feature type="transmembrane region" description="Helical" evidence="6">
    <location>
        <begin position="300"/>
        <end position="321"/>
    </location>
</feature>
<gene>
    <name evidence="9" type="ORF">BC349_02850</name>
</gene>
<dbReference type="Pfam" id="PF12704">
    <property type="entry name" value="MacB_PCD"/>
    <property type="match status" value="2"/>
</dbReference>
<accession>A0ABR7M4F6</accession>
<feature type="transmembrane region" description="Helical" evidence="6">
    <location>
        <begin position="21"/>
        <end position="41"/>
    </location>
</feature>
<keyword evidence="3 6" id="KW-0812">Transmembrane</keyword>
<protein>
    <recommendedName>
        <fullName evidence="11">FtsX-like permease family protein</fullName>
    </recommendedName>
</protein>
<feature type="domain" description="MacB-like periplasmic core" evidence="8">
    <location>
        <begin position="20"/>
        <end position="254"/>
    </location>
</feature>
<feature type="domain" description="ABC3 transporter permease C-terminal" evidence="7">
    <location>
        <begin position="305"/>
        <end position="422"/>
    </location>
</feature>
<evidence type="ECO:0000256" key="1">
    <source>
        <dbReference type="ARBA" id="ARBA00004651"/>
    </source>
</evidence>